<evidence type="ECO:0008006" key="8">
    <source>
        <dbReference type="Google" id="ProtNLM"/>
    </source>
</evidence>
<dbReference type="InterPro" id="IPR029473">
    <property type="entry name" value="MOR2-PAG1_mid"/>
</dbReference>
<dbReference type="SUPFAM" id="SSF48371">
    <property type="entry name" value="ARM repeat"/>
    <property type="match status" value="1"/>
</dbReference>
<reference evidence="6" key="1">
    <citation type="submission" date="2022-02" db="EMBL/GenBank/DDBJ databases">
        <authorList>
            <person name="King R."/>
        </authorList>
    </citation>
    <scope>NUCLEOTIDE SEQUENCE</scope>
</reference>
<dbReference type="Pfam" id="PF14228">
    <property type="entry name" value="MOR2-PAG1_mid"/>
    <property type="match status" value="5"/>
</dbReference>
<dbReference type="InterPro" id="IPR016024">
    <property type="entry name" value="ARM-type_fold"/>
</dbReference>
<dbReference type="InterPro" id="IPR039867">
    <property type="entry name" value="Furry/Tao3/Mor2"/>
</dbReference>
<dbReference type="Pfam" id="PF19421">
    <property type="entry name" value="Fry_C"/>
    <property type="match status" value="2"/>
</dbReference>
<evidence type="ECO:0000259" key="5">
    <source>
        <dbReference type="Pfam" id="PF19421"/>
    </source>
</evidence>
<name>A0A9P0ILK3_APHGO</name>
<feature type="domain" description="Cell morphogenesis central region" evidence="4">
    <location>
        <begin position="1739"/>
        <end position="1800"/>
    </location>
</feature>
<feature type="compositionally biased region" description="Basic and acidic residues" evidence="1">
    <location>
        <begin position="2710"/>
        <end position="2720"/>
    </location>
</feature>
<feature type="domain" description="Cell morphogenesis central region" evidence="4">
    <location>
        <begin position="1890"/>
        <end position="1991"/>
    </location>
</feature>
<dbReference type="GO" id="GO:0005938">
    <property type="term" value="C:cell cortex"/>
    <property type="evidence" value="ECO:0007669"/>
    <property type="project" value="TreeGrafter"/>
</dbReference>
<evidence type="ECO:0000259" key="2">
    <source>
        <dbReference type="Pfam" id="PF14222"/>
    </source>
</evidence>
<feature type="domain" description="Cell morphogenesis protein C-terminal" evidence="3">
    <location>
        <begin position="2178"/>
        <end position="2429"/>
    </location>
</feature>
<feature type="domain" description="Protein furry C-terminal" evidence="5">
    <location>
        <begin position="2463"/>
        <end position="2637"/>
    </location>
</feature>
<dbReference type="GO" id="GO:0030427">
    <property type="term" value="C:site of polarized growth"/>
    <property type="evidence" value="ECO:0007669"/>
    <property type="project" value="TreeGrafter"/>
</dbReference>
<dbReference type="Pfam" id="PF14222">
    <property type="entry name" value="MOR2-PAG1_N"/>
    <property type="match status" value="1"/>
</dbReference>
<dbReference type="Proteomes" id="UP001154329">
    <property type="component" value="Chromosome 1"/>
</dbReference>
<dbReference type="InterPro" id="IPR025614">
    <property type="entry name" value="Cell_morpho_N"/>
</dbReference>
<reference evidence="6" key="2">
    <citation type="submission" date="2022-10" db="EMBL/GenBank/DDBJ databases">
        <authorList>
            <consortium name="ENA_rothamsted_submissions"/>
            <consortium name="culmorum"/>
            <person name="King R."/>
        </authorList>
    </citation>
    <scope>NUCLEOTIDE SEQUENCE</scope>
</reference>
<evidence type="ECO:0000313" key="7">
    <source>
        <dbReference type="Proteomes" id="UP001154329"/>
    </source>
</evidence>
<feature type="domain" description="Cell morphogenesis central region" evidence="4">
    <location>
        <begin position="1469"/>
        <end position="1552"/>
    </location>
</feature>
<dbReference type="InterPro" id="IPR045842">
    <property type="entry name" value="Fry_C"/>
</dbReference>
<feature type="region of interest" description="Disordered" evidence="1">
    <location>
        <begin position="2665"/>
        <end position="2688"/>
    </location>
</feature>
<keyword evidence="7" id="KW-1185">Reference proteome</keyword>
<feature type="region of interest" description="Disordered" evidence="1">
    <location>
        <begin position="2567"/>
        <end position="2594"/>
    </location>
</feature>
<feature type="region of interest" description="Disordered" evidence="1">
    <location>
        <begin position="2706"/>
        <end position="2726"/>
    </location>
</feature>
<dbReference type="InterPro" id="IPR025481">
    <property type="entry name" value="Cell_Morphogen_C"/>
</dbReference>
<organism evidence="6 7">
    <name type="scientific">Aphis gossypii</name>
    <name type="common">Cotton aphid</name>
    <dbReference type="NCBI Taxonomy" id="80765"/>
    <lineage>
        <taxon>Eukaryota</taxon>
        <taxon>Metazoa</taxon>
        <taxon>Ecdysozoa</taxon>
        <taxon>Arthropoda</taxon>
        <taxon>Hexapoda</taxon>
        <taxon>Insecta</taxon>
        <taxon>Pterygota</taxon>
        <taxon>Neoptera</taxon>
        <taxon>Paraneoptera</taxon>
        <taxon>Hemiptera</taxon>
        <taxon>Sternorrhyncha</taxon>
        <taxon>Aphidomorpha</taxon>
        <taxon>Aphidoidea</taxon>
        <taxon>Aphididae</taxon>
        <taxon>Aphidini</taxon>
        <taxon>Aphis</taxon>
        <taxon>Aphis</taxon>
    </lineage>
</organism>
<dbReference type="PANTHER" id="PTHR12295:SF30">
    <property type="entry name" value="PROTEIN FURRY"/>
    <property type="match status" value="1"/>
</dbReference>
<feature type="compositionally biased region" description="Gly residues" evidence="1">
    <location>
        <begin position="2133"/>
        <end position="2148"/>
    </location>
</feature>
<dbReference type="GO" id="GO:0031175">
    <property type="term" value="P:neuron projection development"/>
    <property type="evidence" value="ECO:0007669"/>
    <property type="project" value="TreeGrafter"/>
</dbReference>
<feature type="region of interest" description="Disordered" evidence="1">
    <location>
        <begin position="2125"/>
        <end position="2150"/>
    </location>
</feature>
<feature type="compositionally biased region" description="Gly residues" evidence="1">
    <location>
        <begin position="2056"/>
        <end position="2067"/>
    </location>
</feature>
<accession>A0A9P0ILK3</accession>
<feature type="domain" description="Cell morphogenesis central region" evidence="4">
    <location>
        <begin position="1249"/>
        <end position="1431"/>
    </location>
</feature>
<gene>
    <name evidence="6" type="ORF">APHIGO_LOCUS992</name>
</gene>
<feature type="compositionally biased region" description="Polar residues" evidence="1">
    <location>
        <begin position="1652"/>
        <end position="1662"/>
    </location>
</feature>
<dbReference type="PANTHER" id="PTHR12295">
    <property type="entry name" value="FURRY-RELATED"/>
    <property type="match status" value="1"/>
</dbReference>
<dbReference type="Pfam" id="PF14225">
    <property type="entry name" value="MOR2-PAG1_C"/>
    <property type="match status" value="1"/>
</dbReference>
<evidence type="ECO:0000259" key="4">
    <source>
        <dbReference type="Pfam" id="PF14228"/>
    </source>
</evidence>
<protein>
    <recommendedName>
        <fullName evidence="8">Protein furry</fullName>
    </recommendedName>
</protein>
<feature type="region of interest" description="Disordered" evidence="1">
    <location>
        <begin position="2047"/>
        <end position="2068"/>
    </location>
</feature>
<proteinExistence type="predicted"/>
<evidence type="ECO:0000259" key="3">
    <source>
        <dbReference type="Pfam" id="PF14225"/>
    </source>
</evidence>
<dbReference type="GO" id="GO:0000902">
    <property type="term" value="P:cell morphogenesis"/>
    <property type="evidence" value="ECO:0007669"/>
    <property type="project" value="InterPro"/>
</dbReference>
<sequence length="3106" mass="346800">MEEQNTDINIDANNREQIICDQTVMLGNVEFQSEIDSGTSTPKLDTFQTTISNSNTITDCSLTITSESQRQSVITVLPWGAHKERSPFPNVDTDIKPGEYVMRTLFADFTVQAERKMEEVMIEPEKPLMKILQRGEDAQFDQLLIAFGSVAEHCLPSILKALFAWYDRQIGILDINATDSKKIELKGKNDIIDTKEVEVMGERKDLAVEFIFCLALIEVLKQLPFHPGHEDLVTYIENLCFKHFKYREGAQNCPNAPNIHMVADLYAEVLGVLAQSRFLSVRKRFMAELKELRAKEPSPHVTQAIISLLMGMKFFRIKMVPIEDFEASFQFMQECAQYFLEVKDKDIKHSMAGLFVEILLPMAGIVKNEVNVPCLKNFVESLYSTTLDMCTKSKHKLSLFPLVTCLLCVSQKIFFLQNWHYFLAMCLSNLKNRDTNMSRVALEALYRLLWVYMVRIKCESNSATQSRLQSIVHSLFPKGSKAVVPRDTPLNIFVKIIQFIAQERLDFAMREIVYDLLSVGRPIKLILTPERMSIGLRAFLVVADSLEQKEGEPPMPGTSGVLPSGSTLRVKKTFLNKMLTEDTARNIGIHSYFPNVRRVFVEILRALDTHYGRPLMMTSTQNMNKEPDEMITGERKPRIDLFRTCVAAVPRLIPETMTGAELVDMLSRLTVHMDEELRALAYQSLQTLIIDFPEWRHEVITSFTQFLARDVQDTFPQLIDNGLRMLLQLLTCWKNSITPGLIKNQTEKNKKVDITNNQKKFKKVDFSQAEALALVMLCNCRPSPRRLSAHILREVKCLMKILDNTKDILPVIDVIDKACPQLIERCLPMLPSAEKLAAMTASAANSIDLQWIVDRNAPIWTAGIQDDINSTKTASSLSLLGGTGNSDPWGTILFGILSPNVLIKQCPSVIAQAWLLVFSRVHNLFTVIDPTPVSDNRASLLRSSAPPRKPLTERGQYLTLWRYYTMFAMRVVPLAPNPVIRCASPDLSLSSSPDSLATGERNDSKSVTPTALYKLIAPLLRCEVADVRDAAIYAMGTINPEALKDLMEELISFIKEAVDRKQENMRRRRRRDALRLQLVKVFELIAGYGTFGCSSFVLDRDTYSLHPTIEEYVDGARICLELESEKDSLREIKLYFCRFVMKMIKSFELETYRTLLKRELRQNLFTLFCNWAEHWASSAISTSLLTIDLIKDDLQMASLQAACAVLTCGPCFNHTLAEPDGSLYTWIDVLLAHPDKRVHQLALETVVLLLDCNPDMGALLDWVVDRCYTAVPSVADACFHALGVIFSTREYPCDHYTAIINVTLMNTGCPRSSVRDTALQLLQVLDKRFFGSGCVELLPPILPSESPVTARDGREKHDGFDNEKNTEIVDVLLCSTFCQSQFNLSQQLAQIHPELTMPMFSEITCRFQTARPEVRQLLLHYLVPWLHNMELVDPNVPPPNPLSYFQYYPAEESQENSCRREGWGSVEATEMVLNNLFYITAKFADEHPKDIEDVWSTLCICWPNNLKVIIRYLVIISGMAPHELLPFAKRVTLYLARSRPDRLLDEMMTELQTVETLNCLIERMETPPFYRLTSMRKTSGMGTCSNNAATTANGGAGTGSGGSCSIGSVVDMTSTNVNENETEHTTSYASAGMIHTKRHSGDDPSKVGPCKSDSTVKSISRFPSNRMSSKWQRIIGAQSTLQDEMQSPVEDSEMNYDRLSPNYGDFPQPHPLPMPEYGGYFAPLKEYLPTNIPSSSGFHRCNIAVMLLKDLPSDSLDIDWSIHMPLMLHIALLGMDHSRSLVHQHCKQLLLNLLLVLANNSDQLTIAQVLLNRDTIHLSLGLPTPPVPVTQHNFTEANESFDSYLQTPIGTSYSQSTSLVVLPSPCEDDASTVILGMDQLNPPTPNVTIKEIVKSLIDFISSRGEQPLWHYEDITAKVWSIRSGEQLDVFLQHILRVFHEFLPHALISERWAQTAIQLGLSCSSRHYAGRSLQIFRALRIPITSRMLSEILSRLIETVAEQGEDMQGYVTELLLTLEAAVDSLETDFRPLDMTRDIFKSTPNLNNKDANSMVESSGGSGGAVGGGVSGNKLQRSVAQKAPINRRVPPTCFNQASHFRSTSYSVSHYSRRAVPYSQSAAAAAASDAAVKDDGRGNNGGIGAGGNGGGGSKSNNCAATQQNLKLLGDSATQDDKLTVLGQLFWLAVSLLESDYEHEFLLACRLLSRVLRRLPLDRPDTRDKVDKLAVQLRTPSFPGVHALLLKGCTNPVTYEHVVPLLSQLTPLLDLLVVDPSESLAFPMNVVALLPYMLLHYEDANELCIMSAENIAQLCTNKSMKLENLATVMTLYSRRTFSKESFQWTKCVVKYLYDAYSHLSHNMLAFLVEVLERGPYIIQLPVLNIIHCMLHYVDLSSTTSQPFNADLLRVIAKYIEGVNYKEALKILKLVVTRSSTLVAPPTSTHYIYWDSHATASHYSFSDIDVFMKKELPGRTMDFTFDMSQTPLIGRKVAGVAAPDSESVNSNNVLLQQRRSTSLSPSDSAVPGWKRPWLCQSRVRELLVSLLMSCGQRVGLPKSPSVIFSQSSELLERHSSRASSTEEVSAPDVSIPSDSRKEREDNADHFGTVFKDFDFLEYESESVEGESTDNFNWGVRRLPLGGNDLTTAAAQGGVAAAYVTGADGICQVEESVSEQTPMLNTKKGNDESSDDELGSVSPLDEIAACNAQLEPDNASCDGHRDRTDSITRSDTSGSSIGDLGDLTPCNASPNLNALMSFQRDDTEECWRSTIKSLLDQKPSNALHMFHILHRVVKDIIRKCVILTREACVTLNEYVEEDPATTGCCAQSHVNCRQILTHLNSAIIVLTTHADPPLVWFSPTALKMDGALRFPMLQIREHIDTLLDRKDQTSECLFSVRATLKVCKLGERIPEGSSTSSGGGAGGGGGSGAGGSCYSNEESILDLGKALYKLHLQLLLLLEAAAKMYIALSVSAVDNRLQNLSAEVSTVRRALLRAKEESGTHPLAPTPEESLVQILQESDWPNALTYAKQNKSRWNDELISTGTEDDDDDDITSILSVYCHLLIEKHSDGFIVTEEDLVSVTNGLMTELFPMLEALNCIESRVKGLPKTTNYPQN</sequence>
<feature type="domain" description="Cell morphogenesis central region" evidence="4">
    <location>
        <begin position="998"/>
        <end position="1087"/>
    </location>
</feature>
<dbReference type="EMBL" id="OU899034">
    <property type="protein sequence ID" value="CAH1709922.1"/>
    <property type="molecule type" value="Genomic_DNA"/>
</dbReference>
<evidence type="ECO:0000256" key="1">
    <source>
        <dbReference type="SAM" id="MobiDB-lite"/>
    </source>
</evidence>
<feature type="domain" description="Protein furry C-terminal" evidence="5">
    <location>
        <begin position="2670"/>
        <end position="3052"/>
    </location>
</feature>
<evidence type="ECO:0000313" key="6">
    <source>
        <dbReference type="EMBL" id="CAH1709922.1"/>
    </source>
</evidence>
<feature type="region of interest" description="Disordered" evidence="1">
    <location>
        <begin position="1636"/>
        <end position="1662"/>
    </location>
</feature>
<feature type="domain" description="Cell morphogenesis protein N-terminal" evidence="2">
    <location>
        <begin position="202"/>
        <end position="734"/>
    </location>
</feature>